<dbReference type="GO" id="GO:0005525">
    <property type="term" value="F:GTP binding"/>
    <property type="evidence" value="ECO:0007669"/>
    <property type="project" value="UniProtKB-KW"/>
</dbReference>
<dbReference type="Gene3D" id="3.30.710.10">
    <property type="entry name" value="Potassium Channel Kv1.1, Chain A"/>
    <property type="match status" value="2"/>
</dbReference>
<dbReference type="InterPro" id="IPR027417">
    <property type="entry name" value="P-loop_NTPase"/>
</dbReference>
<name>A0AAV2HB05_LYMST</name>
<feature type="domain" description="BTB" evidence="3">
    <location>
        <begin position="264"/>
        <end position="411"/>
    </location>
</feature>
<dbReference type="SMART" id="SM00175">
    <property type="entry name" value="RAB"/>
    <property type="match status" value="1"/>
</dbReference>
<dbReference type="Gene3D" id="3.40.50.300">
    <property type="entry name" value="P-loop containing nucleotide triphosphate hydrolases"/>
    <property type="match status" value="1"/>
</dbReference>
<dbReference type="PANTHER" id="PTHR24072">
    <property type="entry name" value="RHO FAMILY GTPASE"/>
    <property type="match status" value="1"/>
</dbReference>
<dbReference type="EMBL" id="CAXITT010000078">
    <property type="protein sequence ID" value="CAL1530915.1"/>
    <property type="molecule type" value="Genomic_DNA"/>
</dbReference>
<evidence type="ECO:0000313" key="5">
    <source>
        <dbReference type="Proteomes" id="UP001497497"/>
    </source>
</evidence>
<dbReference type="InterPro" id="IPR000210">
    <property type="entry name" value="BTB/POZ_dom"/>
</dbReference>
<evidence type="ECO:0000259" key="3">
    <source>
        <dbReference type="PROSITE" id="PS50097"/>
    </source>
</evidence>
<dbReference type="SMART" id="SM00174">
    <property type="entry name" value="RHO"/>
    <property type="match status" value="1"/>
</dbReference>
<dbReference type="PROSITE" id="PS51421">
    <property type="entry name" value="RAS"/>
    <property type="match status" value="1"/>
</dbReference>
<keyword evidence="5" id="KW-1185">Reference proteome</keyword>
<reference evidence="4 5" key="1">
    <citation type="submission" date="2024-04" db="EMBL/GenBank/DDBJ databases">
        <authorList>
            <consortium name="Genoscope - CEA"/>
            <person name="William W."/>
        </authorList>
    </citation>
    <scope>NUCLEOTIDE SEQUENCE [LARGE SCALE GENOMIC DNA]</scope>
</reference>
<proteinExistence type="predicted"/>
<keyword evidence="1" id="KW-0547">Nucleotide-binding</keyword>
<dbReference type="InterPro" id="IPR003578">
    <property type="entry name" value="Small_GTPase_Rho"/>
</dbReference>
<keyword evidence="2" id="KW-0342">GTP-binding</keyword>
<dbReference type="PROSITE" id="PS51420">
    <property type="entry name" value="RHO"/>
    <property type="match status" value="1"/>
</dbReference>
<dbReference type="InterPro" id="IPR001806">
    <property type="entry name" value="Small_GTPase"/>
</dbReference>
<evidence type="ECO:0000313" key="4">
    <source>
        <dbReference type="EMBL" id="CAL1530915.1"/>
    </source>
</evidence>
<accession>A0AAV2HB05</accession>
<dbReference type="Pfam" id="PF00071">
    <property type="entry name" value="Ras"/>
    <property type="match status" value="1"/>
</dbReference>
<comment type="caution">
    <text evidence="4">The sequence shown here is derived from an EMBL/GenBank/DDBJ whole genome shotgun (WGS) entry which is preliminary data.</text>
</comment>
<dbReference type="SUPFAM" id="SSF52540">
    <property type="entry name" value="P-loop containing nucleoside triphosphate hydrolases"/>
    <property type="match status" value="1"/>
</dbReference>
<dbReference type="AlphaFoldDB" id="A0AAV2HB05"/>
<gene>
    <name evidence="4" type="ORF">GSLYS_00005040001</name>
</gene>
<protein>
    <recommendedName>
        <fullName evidence="3">BTB domain-containing protein</fullName>
    </recommendedName>
</protein>
<organism evidence="4 5">
    <name type="scientific">Lymnaea stagnalis</name>
    <name type="common">Great pond snail</name>
    <name type="synonym">Helix stagnalis</name>
    <dbReference type="NCBI Taxonomy" id="6523"/>
    <lineage>
        <taxon>Eukaryota</taxon>
        <taxon>Metazoa</taxon>
        <taxon>Spiralia</taxon>
        <taxon>Lophotrochozoa</taxon>
        <taxon>Mollusca</taxon>
        <taxon>Gastropoda</taxon>
        <taxon>Heterobranchia</taxon>
        <taxon>Euthyneura</taxon>
        <taxon>Panpulmonata</taxon>
        <taxon>Hygrophila</taxon>
        <taxon>Lymnaeoidea</taxon>
        <taxon>Lymnaeidae</taxon>
        <taxon>Lymnaea</taxon>
    </lineage>
</organism>
<dbReference type="Pfam" id="PF00651">
    <property type="entry name" value="BTB"/>
    <property type="match status" value="2"/>
</dbReference>
<evidence type="ECO:0000256" key="2">
    <source>
        <dbReference type="ARBA" id="ARBA00023134"/>
    </source>
</evidence>
<dbReference type="GO" id="GO:0007264">
    <property type="term" value="P:small GTPase-mediated signal transduction"/>
    <property type="evidence" value="ECO:0007669"/>
    <property type="project" value="InterPro"/>
</dbReference>
<dbReference type="InterPro" id="IPR011333">
    <property type="entry name" value="SKP1/BTB/POZ_sf"/>
</dbReference>
<evidence type="ECO:0000256" key="1">
    <source>
        <dbReference type="ARBA" id="ARBA00022741"/>
    </source>
</evidence>
<dbReference type="GO" id="GO:0003924">
    <property type="term" value="F:GTPase activity"/>
    <property type="evidence" value="ECO:0007669"/>
    <property type="project" value="InterPro"/>
</dbReference>
<sequence>MVNEHFTGLEEIIKCVVVGDSGVGKTYLTCAYACNAKYSLEKLVKTHQATVWAIDHYQHDKEILERSLCDVDGCQVSMRLWDTFGYHDKDRGFAYREADVIVVCFSVLQPNSLRNVQRVWYPEIKRHSPNTPLVLCGTQADLRYLCFDAHHINMEKGLLFRTVCPKDIIIPSLGREVAKAIGALYYETSVLTHHGVSDVFINAARAALIERRKTKFWNTHLKRVQRPLVQAPMPMPVPSFGRIKICKAFIESDLSSLLNNNAECDVIFHVQGKQINAHRICLTLNSEFFNKLFSHESFIRFNFAKEFKGYTHGKAKYTDFPKDAEVMNRDIDDRIGKNCDKEITQSTTMLPLLVPYDQIAVKAIEIHIEIVQSHHPHNILQTHIFMSDEISEASFSAVVEYLYTGLLHSHEVEFHEVKRTAELLEANLMTVIDNILKDQSFLNIEVNKTFHEKRIRKLRDLALQKDYLEDISFKVDNGVVSAHKALLMARCEMMYAMFSSDFIESASELIPFPGITVRTFKALQEYLYTGESPCMDKIDCTMLIEVANRLCLPQLVNMVEASVVKELLTYDRDEMLQDAIMLIEPSELYNAEQLSKFCQYTLSVNFNEVISKHQKLFHQLPTEKQEQIEQMQWPPVWYLKEVEQFRNGSHPPPIYQQIISRDCNKKLGCLCFVRWSKN</sequence>
<dbReference type="SMART" id="SM00173">
    <property type="entry name" value="RAS"/>
    <property type="match status" value="1"/>
</dbReference>
<feature type="domain" description="BTB" evidence="3">
    <location>
        <begin position="469"/>
        <end position="531"/>
    </location>
</feature>
<dbReference type="SUPFAM" id="SSF54695">
    <property type="entry name" value="POZ domain"/>
    <property type="match status" value="2"/>
</dbReference>
<dbReference type="PROSITE" id="PS50097">
    <property type="entry name" value="BTB"/>
    <property type="match status" value="2"/>
</dbReference>
<dbReference type="Proteomes" id="UP001497497">
    <property type="component" value="Unassembled WGS sequence"/>
</dbReference>
<dbReference type="PROSITE" id="PS51419">
    <property type="entry name" value="RAB"/>
    <property type="match status" value="1"/>
</dbReference>
<dbReference type="PRINTS" id="PR00449">
    <property type="entry name" value="RASTRNSFRMNG"/>
</dbReference>
<dbReference type="SMART" id="SM00225">
    <property type="entry name" value="BTB"/>
    <property type="match status" value="2"/>
</dbReference>
<dbReference type="CDD" id="cd18499">
    <property type="entry name" value="BACK_RHOBTB"/>
    <property type="match status" value="1"/>
</dbReference>